<dbReference type="OrthoDB" id="3194402at2"/>
<dbReference type="STRING" id="525245.HMPREF0044_0012"/>
<reference evidence="5 6" key="1">
    <citation type="submission" date="2009-01" db="EMBL/GenBank/DDBJ databases">
        <authorList>
            <person name="Qin X."/>
            <person name="Bachman B."/>
            <person name="Battles P."/>
            <person name="Bell A."/>
            <person name="Bess C."/>
            <person name="Bickham C."/>
            <person name="Chaboub L."/>
            <person name="Chen D."/>
            <person name="Coyle M."/>
            <person name="Deiros D.R."/>
            <person name="Dinh H."/>
            <person name="Forbes L."/>
            <person name="Fowler G."/>
            <person name="Francisco L."/>
            <person name="Fu Q."/>
            <person name="Gubbala S."/>
            <person name="Hale W."/>
            <person name="Han Y."/>
            <person name="Hemphill L."/>
            <person name="Highlander S.K."/>
            <person name="Hirani K."/>
            <person name="Hogues M."/>
            <person name="Jackson L."/>
            <person name="Jakkamsetti A."/>
            <person name="Javaid M."/>
            <person name="Jiang H."/>
            <person name="Korchina V."/>
            <person name="Kovar C."/>
            <person name="Lara F."/>
            <person name="Lee S."/>
            <person name="Mata R."/>
            <person name="Mathew T."/>
            <person name="Moen C."/>
            <person name="Morales K."/>
            <person name="Munidasa M."/>
            <person name="Nazareth L."/>
            <person name="Ngo R."/>
            <person name="Nguyen L."/>
            <person name="Okwuonu G."/>
            <person name="Ongeri F."/>
            <person name="Patil S."/>
            <person name="Petrosino J."/>
            <person name="Pham C."/>
            <person name="Pham P."/>
            <person name="Pu L.-L."/>
            <person name="Puazo M."/>
            <person name="Raj R."/>
            <person name="Reid J."/>
            <person name="Rouhana J."/>
            <person name="Saada N."/>
            <person name="Shang Y."/>
            <person name="Simmons D."/>
            <person name="Thornton R."/>
            <person name="Warren J."/>
            <person name="Weissenberger G."/>
            <person name="Zhang J."/>
            <person name="Zhang L."/>
            <person name="Zhou C."/>
            <person name="Zhu D."/>
            <person name="Muzny D."/>
            <person name="Worley K."/>
            <person name="Gibbs R."/>
        </authorList>
    </citation>
    <scope>NUCLEOTIDE SEQUENCE [LARGE SCALE GENOMIC DNA]</scope>
    <source>
        <strain evidence="5 6">DSM 15436</strain>
    </source>
</reference>
<dbReference type="GO" id="GO:0045892">
    <property type="term" value="P:negative regulation of DNA-templated transcription"/>
    <property type="evidence" value="ECO:0007669"/>
    <property type="project" value="TreeGrafter"/>
</dbReference>
<dbReference type="InterPro" id="IPR028978">
    <property type="entry name" value="Chorismate_lyase_/UTRA_dom_sf"/>
</dbReference>
<dbReference type="EMBL" id="ACFG01000004">
    <property type="protein sequence ID" value="EEH64275.1"/>
    <property type="molecule type" value="Genomic_DNA"/>
</dbReference>
<dbReference type="Proteomes" id="UP000010301">
    <property type="component" value="Unassembled WGS sequence"/>
</dbReference>
<dbReference type="GO" id="GO:0003677">
    <property type="term" value="F:DNA binding"/>
    <property type="evidence" value="ECO:0007669"/>
    <property type="project" value="UniProtKB-KW"/>
</dbReference>
<dbReference type="PROSITE" id="PS50949">
    <property type="entry name" value="HTH_GNTR"/>
    <property type="match status" value="1"/>
</dbReference>
<organism evidence="5 6">
    <name type="scientific">Gleimia coleocanis DSM 15436</name>
    <dbReference type="NCBI Taxonomy" id="525245"/>
    <lineage>
        <taxon>Bacteria</taxon>
        <taxon>Bacillati</taxon>
        <taxon>Actinomycetota</taxon>
        <taxon>Actinomycetes</taxon>
        <taxon>Actinomycetales</taxon>
        <taxon>Actinomycetaceae</taxon>
        <taxon>Gleimia</taxon>
    </lineage>
</organism>
<dbReference type="InterPro" id="IPR000524">
    <property type="entry name" value="Tscrpt_reg_HTH_GntR"/>
</dbReference>
<keyword evidence="6" id="KW-1185">Reference proteome</keyword>
<evidence type="ECO:0000259" key="4">
    <source>
        <dbReference type="PROSITE" id="PS50949"/>
    </source>
</evidence>
<dbReference type="SUPFAM" id="SSF64288">
    <property type="entry name" value="Chorismate lyase-like"/>
    <property type="match status" value="1"/>
</dbReference>
<evidence type="ECO:0000313" key="5">
    <source>
        <dbReference type="EMBL" id="EEH64275.1"/>
    </source>
</evidence>
<dbReference type="SMART" id="SM00345">
    <property type="entry name" value="HTH_GNTR"/>
    <property type="match status" value="1"/>
</dbReference>
<name>C0VXX2_9ACTO</name>
<dbReference type="SUPFAM" id="SSF46785">
    <property type="entry name" value="Winged helix' DNA-binding domain"/>
    <property type="match status" value="1"/>
</dbReference>
<dbReference type="Gene3D" id="3.40.1410.10">
    <property type="entry name" value="Chorismate lyase-like"/>
    <property type="match status" value="1"/>
</dbReference>
<keyword evidence="1" id="KW-0805">Transcription regulation</keyword>
<dbReference type="eggNOG" id="COG2188">
    <property type="taxonomic scope" value="Bacteria"/>
</dbReference>
<dbReference type="GO" id="GO:0003700">
    <property type="term" value="F:DNA-binding transcription factor activity"/>
    <property type="evidence" value="ECO:0007669"/>
    <property type="project" value="InterPro"/>
</dbReference>
<gene>
    <name evidence="5" type="ORF">HMPREF0044_0012</name>
</gene>
<feature type="domain" description="HTH gntR-type" evidence="4">
    <location>
        <begin position="17"/>
        <end position="85"/>
    </location>
</feature>
<accession>C0VXX2</accession>
<dbReference type="InterPro" id="IPR036388">
    <property type="entry name" value="WH-like_DNA-bd_sf"/>
</dbReference>
<keyword evidence="3" id="KW-0804">Transcription</keyword>
<evidence type="ECO:0000256" key="3">
    <source>
        <dbReference type="ARBA" id="ARBA00023163"/>
    </source>
</evidence>
<dbReference type="Gene3D" id="1.10.10.10">
    <property type="entry name" value="Winged helix-like DNA-binding domain superfamily/Winged helix DNA-binding domain"/>
    <property type="match status" value="1"/>
</dbReference>
<dbReference type="RefSeq" id="WP_006547009.1">
    <property type="nucleotide sequence ID" value="NZ_DS999545.1"/>
</dbReference>
<dbReference type="AlphaFoldDB" id="C0VXX2"/>
<keyword evidence="2" id="KW-0238">DNA-binding</keyword>
<dbReference type="CDD" id="cd07377">
    <property type="entry name" value="WHTH_GntR"/>
    <property type="match status" value="1"/>
</dbReference>
<evidence type="ECO:0000256" key="2">
    <source>
        <dbReference type="ARBA" id="ARBA00023125"/>
    </source>
</evidence>
<dbReference type="InterPro" id="IPR011663">
    <property type="entry name" value="UTRA"/>
</dbReference>
<protein>
    <submittedName>
        <fullName evidence="5">UbiC transcription regulator-associated domain protein</fullName>
    </submittedName>
</protein>
<dbReference type="InterPro" id="IPR036390">
    <property type="entry name" value="WH_DNA-bd_sf"/>
</dbReference>
<proteinExistence type="predicted"/>
<sequence length="247" mass="27586">METPFQLEVNIDRDSTIPLYQQIVDPFEDAIAQGLVSPGQLVEDEISMAKRLDVSRPTLRRALQELVNRGLLVRRRGIGTRVAPSQIHRPVELSSLNHDLVEAGYTPSTRVTSYQVVPSSDEVAKDLGINPGEGTLHVIRIRSIDDRPLAILRNYLPLDIAPSWGELHEKGLYECFAPRDIKVASANQTIGTRPATEEEAEMLKVAVGSPVLTMDRIAFTKEGRVVELGNHVYNPELYSFRFTVFTN</sequence>
<dbReference type="SMART" id="SM00866">
    <property type="entry name" value="UTRA"/>
    <property type="match status" value="1"/>
</dbReference>
<dbReference type="Pfam" id="PF07702">
    <property type="entry name" value="UTRA"/>
    <property type="match status" value="1"/>
</dbReference>
<dbReference type="PRINTS" id="PR00035">
    <property type="entry name" value="HTHGNTR"/>
</dbReference>
<dbReference type="InterPro" id="IPR050679">
    <property type="entry name" value="Bact_HTH_transcr_reg"/>
</dbReference>
<dbReference type="HOGENOM" id="CLU_063236_2_3_11"/>
<dbReference type="Pfam" id="PF00392">
    <property type="entry name" value="GntR"/>
    <property type="match status" value="1"/>
</dbReference>
<dbReference type="PANTHER" id="PTHR44846">
    <property type="entry name" value="MANNOSYL-D-GLYCERATE TRANSPORT/METABOLISM SYSTEM REPRESSOR MNGR-RELATED"/>
    <property type="match status" value="1"/>
</dbReference>
<evidence type="ECO:0000313" key="6">
    <source>
        <dbReference type="Proteomes" id="UP000010301"/>
    </source>
</evidence>
<comment type="caution">
    <text evidence="5">The sequence shown here is derived from an EMBL/GenBank/DDBJ whole genome shotgun (WGS) entry which is preliminary data.</text>
</comment>
<dbReference type="PANTHER" id="PTHR44846:SF17">
    <property type="entry name" value="GNTR-FAMILY TRANSCRIPTIONAL REGULATOR"/>
    <property type="match status" value="1"/>
</dbReference>
<evidence type="ECO:0000256" key="1">
    <source>
        <dbReference type="ARBA" id="ARBA00023015"/>
    </source>
</evidence>